<dbReference type="EMBL" id="JAJQKU010000002">
    <property type="protein sequence ID" value="MCD9096683.1"/>
    <property type="molecule type" value="Genomic_DNA"/>
</dbReference>
<accession>A0ABS8UB07</accession>
<organism evidence="1 2">
    <name type="scientific">Luteimonas fraxinea</name>
    <dbReference type="NCBI Taxonomy" id="2901869"/>
    <lineage>
        <taxon>Bacteria</taxon>
        <taxon>Pseudomonadati</taxon>
        <taxon>Pseudomonadota</taxon>
        <taxon>Gammaproteobacteria</taxon>
        <taxon>Lysobacterales</taxon>
        <taxon>Lysobacteraceae</taxon>
        <taxon>Luteimonas</taxon>
    </lineage>
</organism>
<comment type="caution">
    <text evidence="1">The sequence shown here is derived from an EMBL/GenBank/DDBJ whole genome shotgun (WGS) entry which is preliminary data.</text>
</comment>
<dbReference type="RefSeq" id="WP_232135524.1">
    <property type="nucleotide sequence ID" value="NZ_JAJQKU010000002.1"/>
</dbReference>
<proteinExistence type="predicted"/>
<evidence type="ECO:0000313" key="2">
    <source>
        <dbReference type="Proteomes" id="UP001430360"/>
    </source>
</evidence>
<reference evidence="1" key="2">
    <citation type="journal article" date="2022" name="Syst. Appl. Microbiol.">
        <title>Physiological and genomic characterisation of Luteimonas fraxinea sp. nov., a bacterial species associated with trees tolerant to ash dieback.</title>
        <authorList>
            <person name="Ulrich K."/>
            <person name="Becker R."/>
            <person name="Behrendt U."/>
            <person name="Kube M."/>
            <person name="Schneck V."/>
            <person name="Ulrich A."/>
        </authorList>
    </citation>
    <scope>NUCLEOTIDE SEQUENCE</scope>
    <source>
        <strain evidence="1">A1P009</strain>
    </source>
</reference>
<dbReference type="Proteomes" id="UP001430360">
    <property type="component" value="Unassembled WGS sequence"/>
</dbReference>
<name>A0ABS8UB07_9GAMM</name>
<reference evidence="1" key="1">
    <citation type="submission" date="2021-12" db="EMBL/GenBank/DDBJ databases">
        <authorList>
            <person name="Ulrich A."/>
        </authorList>
    </citation>
    <scope>NUCLEOTIDE SEQUENCE</scope>
    <source>
        <strain evidence="1">A1P009</strain>
    </source>
</reference>
<sequence>MSDDLAHLICTHVHVPEVRTDISSARFQFVVQRAHPATGINPTDPVEILMPYQVLLSIAGALPQLLGDMKAMGADKVLFEIPAGMGTEASH</sequence>
<protein>
    <submittedName>
        <fullName evidence="1">Uncharacterized protein</fullName>
    </submittedName>
</protein>
<evidence type="ECO:0000313" key="1">
    <source>
        <dbReference type="EMBL" id="MCD9096683.1"/>
    </source>
</evidence>
<keyword evidence="2" id="KW-1185">Reference proteome</keyword>
<gene>
    <name evidence="1" type="ORF">LTT95_06975</name>
</gene>